<dbReference type="SUPFAM" id="SSF52540">
    <property type="entry name" value="P-loop containing nucleoside triphosphate hydrolases"/>
    <property type="match status" value="1"/>
</dbReference>
<gene>
    <name evidence="1" type="ORF">L1857_07925</name>
</gene>
<protein>
    <submittedName>
        <fullName evidence="1">Tetratricopeptide repeat protein</fullName>
    </submittedName>
</protein>
<sequence length="681" mass="72531">MSEHANSVSGGVEGAVVQAGSVHGNVYISQPAPIPVVPRQLSPPPAGFVGRDAEVARLDELLADGGVVVLKGPGGVGKTALALSWLARACKRFPDGQLHAELALPTGEPVAPEDVLGQFLRALGVPAPQVPAGLAERTALYRSVTTGKSLAVLLDDAVSAAQVRVLLPVSGVTVVTTRRALLGLLATGAHVVPVGPLPAEPALTLLEARIGTERLAAEEEAARDLVGFCGGLPIALCVVAARAATRPRRPLIRLVAELADERARLDRLSAEGDLSVRSTLDGAYDDLPADLRRLYRALSLHPGDGFGPEVVAAMLAVGVDTAQDGLDALVDASLAEELEEGSYRLHDLVRVHAHGLALAEDSEDERAGLVHRIARWYVYATHRANRMVMPARAIISSEPEPAEFAWPRCLTQHSSALDWLEAHRTTLLALAKEALGRSWPRLALELADALQPLLKLHKHRADAFASNEIALRAAETAGDPALRDRMRKRLARAHLARGEWQIAQEHAADLLQASRARGDRRGEAGALKTLGLVAVERGDLDDAATSFRATAEILRSLGRSRGEALALINLSEALVGLGRHEAAIEEAGRARRLLSTLGRADPYNVARAVAVLGHAHLAAGDLTQARPLLEHALTAFAELGSDHERARAHQLLAQLARRVGDDDQARRHEDLARTLLATRAW</sequence>
<dbReference type="SMART" id="SM00028">
    <property type="entry name" value="TPR"/>
    <property type="match status" value="3"/>
</dbReference>
<dbReference type="InterPro" id="IPR019734">
    <property type="entry name" value="TPR_rpt"/>
</dbReference>
<dbReference type="EMBL" id="CP091196">
    <property type="protein sequence ID" value="UQS22752.1"/>
    <property type="molecule type" value="Genomic_DNA"/>
</dbReference>
<dbReference type="InterPro" id="IPR011990">
    <property type="entry name" value="TPR-like_helical_dom_sf"/>
</dbReference>
<dbReference type="InterPro" id="IPR027417">
    <property type="entry name" value="P-loop_NTPase"/>
</dbReference>
<dbReference type="Pfam" id="PF13424">
    <property type="entry name" value="TPR_12"/>
    <property type="match status" value="1"/>
</dbReference>
<dbReference type="RefSeq" id="WP_249464753.1">
    <property type="nucleotide sequence ID" value="NZ_CP091196.1"/>
</dbReference>
<dbReference type="Gene3D" id="3.40.50.300">
    <property type="entry name" value="P-loop containing nucleotide triphosphate hydrolases"/>
    <property type="match status" value="1"/>
</dbReference>
<dbReference type="SUPFAM" id="SSF48452">
    <property type="entry name" value="TPR-like"/>
    <property type="match status" value="1"/>
</dbReference>
<evidence type="ECO:0000313" key="2">
    <source>
        <dbReference type="Proteomes" id="UP000830158"/>
    </source>
</evidence>
<name>A0ABY4NRS3_9PSEU</name>
<reference evidence="1" key="1">
    <citation type="submission" date="2022-01" db="EMBL/GenBank/DDBJ databases">
        <title>PSI-footprinting approach for the identification of protein synthesis inhibitor producers.</title>
        <authorList>
            <person name="Handel F."/>
            <person name="Kulik A."/>
            <person name="Wex K.W."/>
            <person name="Berscheid A."/>
            <person name="Saur J.S."/>
            <person name="Winkler A."/>
            <person name="Wibberg D."/>
            <person name="Kalinowski J."/>
            <person name="Broetz-Oesterhelt H."/>
            <person name="Mast Y."/>
        </authorList>
    </citation>
    <scope>NUCLEOTIDE SEQUENCE</scope>
    <source>
        <strain evidence="1">KNN 49.3e</strain>
    </source>
</reference>
<evidence type="ECO:0000313" key="1">
    <source>
        <dbReference type="EMBL" id="UQS22752.1"/>
    </source>
</evidence>
<dbReference type="Proteomes" id="UP000830158">
    <property type="component" value="Chromosome"/>
</dbReference>
<keyword evidence="2" id="KW-1185">Reference proteome</keyword>
<dbReference type="PANTHER" id="PTHR47691">
    <property type="entry name" value="REGULATOR-RELATED"/>
    <property type="match status" value="1"/>
</dbReference>
<dbReference type="PRINTS" id="PR00364">
    <property type="entry name" value="DISEASERSIST"/>
</dbReference>
<dbReference type="Gene3D" id="1.25.40.10">
    <property type="entry name" value="Tetratricopeptide repeat domain"/>
    <property type="match status" value="2"/>
</dbReference>
<organism evidence="1 2">
    <name type="scientific">Amycolatopsis thermalba</name>
    <dbReference type="NCBI Taxonomy" id="944492"/>
    <lineage>
        <taxon>Bacteria</taxon>
        <taxon>Bacillati</taxon>
        <taxon>Actinomycetota</taxon>
        <taxon>Actinomycetes</taxon>
        <taxon>Pseudonocardiales</taxon>
        <taxon>Pseudonocardiaceae</taxon>
        <taxon>Amycolatopsis</taxon>
    </lineage>
</organism>
<proteinExistence type="predicted"/>
<accession>A0ABY4NRS3</accession>
<dbReference type="PANTHER" id="PTHR47691:SF3">
    <property type="entry name" value="HTH-TYPE TRANSCRIPTIONAL REGULATOR RV0890C-RELATED"/>
    <property type="match status" value="1"/>
</dbReference>